<keyword evidence="4" id="KW-1185">Reference proteome</keyword>
<accession>A0ABY8EBQ5</accession>
<gene>
    <name evidence="3" type="ORF">P4S50_18025</name>
</gene>
<proteinExistence type="predicted"/>
<feature type="compositionally biased region" description="Polar residues" evidence="1">
    <location>
        <begin position="58"/>
        <end position="77"/>
    </location>
</feature>
<protein>
    <submittedName>
        <fullName evidence="3">Uncharacterized protein</fullName>
    </submittedName>
</protein>
<keyword evidence="2" id="KW-0732">Signal</keyword>
<dbReference type="Gene3D" id="2.60.40.10">
    <property type="entry name" value="Immunoglobulins"/>
    <property type="match status" value="1"/>
</dbReference>
<feature type="chain" id="PRO_5045347607" evidence="2">
    <location>
        <begin position="22"/>
        <end position="211"/>
    </location>
</feature>
<dbReference type="Proteomes" id="UP001222800">
    <property type="component" value="Chromosome"/>
</dbReference>
<dbReference type="EMBL" id="CP120733">
    <property type="protein sequence ID" value="WFD10231.1"/>
    <property type="molecule type" value="Genomic_DNA"/>
</dbReference>
<feature type="signal peptide" evidence="2">
    <location>
        <begin position="1"/>
        <end position="21"/>
    </location>
</feature>
<evidence type="ECO:0000313" key="3">
    <source>
        <dbReference type="EMBL" id="WFD10231.1"/>
    </source>
</evidence>
<evidence type="ECO:0000256" key="2">
    <source>
        <dbReference type="SAM" id="SignalP"/>
    </source>
</evidence>
<organism evidence="3 4">
    <name type="scientific">Tepidibacter hydrothermalis</name>
    <dbReference type="NCBI Taxonomy" id="3036126"/>
    <lineage>
        <taxon>Bacteria</taxon>
        <taxon>Bacillati</taxon>
        <taxon>Bacillota</taxon>
        <taxon>Clostridia</taxon>
        <taxon>Peptostreptococcales</taxon>
        <taxon>Peptostreptococcaceae</taxon>
        <taxon>Tepidibacter</taxon>
    </lineage>
</organism>
<evidence type="ECO:0000256" key="1">
    <source>
        <dbReference type="SAM" id="MobiDB-lite"/>
    </source>
</evidence>
<dbReference type="RefSeq" id="WP_277732209.1">
    <property type="nucleotide sequence ID" value="NZ_CP120733.1"/>
</dbReference>
<feature type="region of interest" description="Disordered" evidence="1">
    <location>
        <begin position="51"/>
        <end position="85"/>
    </location>
</feature>
<evidence type="ECO:0000313" key="4">
    <source>
        <dbReference type="Proteomes" id="UP001222800"/>
    </source>
</evidence>
<sequence length="211" mass="23566">MKKLGASLIICGMLASSNVVAFADTTNTKDVQSNILQAVKTNTKTQIQTNTQPIQVQIETPKTPQEPQVETPKTSNKPLVENKEKKEQKSIEIMKPVADYTVTTNNKVVVSGTGEEGSVVHLDVYLKNDKDGVFKKTDNSKTLEIGAMGFFLTEINLNAGENKIVIKNNNKQKTKIVKYTKIENKKEIQNNMDKITDKRIQDIFQDIITPK</sequence>
<name>A0ABY8EBQ5_9FIRM</name>
<reference evidence="3 4" key="1">
    <citation type="submission" date="2023-03" db="EMBL/GenBank/DDBJ databases">
        <title>Complete genome sequence of Tepidibacter sp. SWIR-1, isolated from a deep-sea hydrothermal vent.</title>
        <authorList>
            <person name="Li X."/>
        </authorList>
    </citation>
    <scope>NUCLEOTIDE SEQUENCE [LARGE SCALE GENOMIC DNA]</scope>
    <source>
        <strain evidence="3 4">SWIR-1</strain>
    </source>
</reference>
<dbReference type="InterPro" id="IPR013783">
    <property type="entry name" value="Ig-like_fold"/>
</dbReference>